<feature type="domain" description="UPAR/Ly6" evidence="2">
    <location>
        <begin position="20"/>
        <end position="103"/>
    </location>
</feature>
<evidence type="ECO:0000256" key="1">
    <source>
        <dbReference type="SAM" id="SignalP"/>
    </source>
</evidence>
<name>A0AAW1EVL5_ZOAVI</name>
<keyword evidence="1" id="KW-0732">Signal</keyword>
<dbReference type="InterPro" id="IPR016054">
    <property type="entry name" value="LY6_UPA_recep-like"/>
</dbReference>
<organism evidence="3 4">
    <name type="scientific">Zoarces viviparus</name>
    <name type="common">Viviparous eelpout</name>
    <name type="synonym">Blennius viviparus</name>
    <dbReference type="NCBI Taxonomy" id="48416"/>
    <lineage>
        <taxon>Eukaryota</taxon>
        <taxon>Metazoa</taxon>
        <taxon>Chordata</taxon>
        <taxon>Craniata</taxon>
        <taxon>Vertebrata</taxon>
        <taxon>Euteleostomi</taxon>
        <taxon>Actinopterygii</taxon>
        <taxon>Neopterygii</taxon>
        <taxon>Teleostei</taxon>
        <taxon>Neoteleostei</taxon>
        <taxon>Acanthomorphata</taxon>
        <taxon>Eupercaria</taxon>
        <taxon>Perciformes</taxon>
        <taxon>Cottioidei</taxon>
        <taxon>Zoarcales</taxon>
        <taxon>Zoarcidae</taxon>
        <taxon>Zoarcinae</taxon>
        <taxon>Zoarces</taxon>
    </lineage>
</organism>
<proteinExistence type="predicted"/>
<dbReference type="EMBL" id="JBCEZU010000123">
    <property type="protein sequence ID" value="KAK9526649.1"/>
    <property type="molecule type" value="Genomic_DNA"/>
</dbReference>
<evidence type="ECO:0000259" key="2">
    <source>
        <dbReference type="Pfam" id="PF00021"/>
    </source>
</evidence>
<evidence type="ECO:0000313" key="4">
    <source>
        <dbReference type="Proteomes" id="UP001488805"/>
    </source>
</evidence>
<comment type="caution">
    <text evidence="3">The sequence shown here is derived from an EMBL/GenBank/DDBJ whole genome shotgun (WGS) entry which is preliminary data.</text>
</comment>
<keyword evidence="4" id="KW-1185">Reference proteome</keyword>
<dbReference type="Proteomes" id="UP001488805">
    <property type="component" value="Unassembled WGS sequence"/>
</dbReference>
<reference evidence="3 4" key="1">
    <citation type="journal article" date="2024" name="Genome Biol. Evol.">
        <title>Chromosome-level genome assembly of the viviparous eelpout Zoarces viviparus.</title>
        <authorList>
            <person name="Fuhrmann N."/>
            <person name="Brasseur M.V."/>
            <person name="Bakowski C.E."/>
            <person name="Podsiadlowski L."/>
            <person name="Prost S."/>
            <person name="Krehenwinkel H."/>
            <person name="Mayer C."/>
        </authorList>
    </citation>
    <scope>NUCLEOTIDE SEQUENCE [LARGE SCALE GENOMIC DNA]</scope>
    <source>
        <strain evidence="3">NO-MEL_2022_Ind0_liver</strain>
    </source>
</reference>
<feature type="chain" id="PRO_5043418685" description="UPAR/Ly6 domain-containing protein" evidence="1">
    <location>
        <begin position="21"/>
        <end position="130"/>
    </location>
</feature>
<dbReference type="Pfam" id="PF00021">
    <property type="entry name" value="UPAR_LY6"/>
    <property type="match status" value="1"/>
</dbReference>
<dbReference type="AlphaFoldDB" id="A0AAW1EVL5"/>
<accession>A0AAW1EVL5</accession>
<feature type="signal peptide" evidence="1">
    <location>
        <begin position="1"/>
        <end position="20"/>
    </location>
</feature>
<gene>
    <name evidence="3" type="ORF">VZT92_015334</name>
</gene>
<sequence length="130" mass="13605">MARIVIAIIAIVASFMMAEALVCKECSYGIGTVCLSSSDVTCPTAVNKTYNCFFGRLSFSKFSSLGLKSQGCRMSTECTNTTGTLLGLTYTSSISCCATDRCANAAPSTKMTLTAVIGVAALASMWSTIM</sequence>
<protein>
    <recommendedName>
        <fullName evidence="2">UPAR/Ly6 domain-containing protein</fullName>
    </recommendedName>
</protein>
<evidence type="ECO:0000313" key="3">
    <source>
        <dbReference type="EMBL" id="KAK9526649.1"/>
    </source>
</evidence>